<name>A0ABS4E7V6_9FIRM</name>
<dbReference type="Proteomes" id="UP000767291">
    <property type="component" value="Unassembled WGS sequence"/>
</dbReference>
<dbReference type="SUPFAM" id="SSF54593">
    <property type="entry name" value="Glyoxalase/Bleomycin resistance protein/Dihydroxybiphenyl dioxygenase"/>
    <property type="match status" value="1"/>
</dbReference>
<evidence type="ECO:0000259" key="1">
    <source>
        <dbReference type="PROSITE" id="PS51819"/>
    </source>
</evidence>
<sequence>MNLCWVTIKVNNLEESLKFYNEVIGLNISERFNTPDGTEFALLGKKNEAKIELIYSPNHTNVKTSEDITIGFFVDSQEIALNIMEKNNIEVTRGPISPNQDVSFFFVKDPNGYDIQLVDKK</sequence>
<reference evidence="2 3" key="1">
    <citation type="submission" date="2021-03" db="EMBL/GenBank/DDBJ databases">
        <title>Genomic Encyclopedia of Type Strains, Phase IV (KMG-IV): sequencing the most valuable type-strain genomes for metagenomic binning, comparative biology and taxonomic classification.</title>
        <authorList>
            <person name="Goeker M."/>
        </authorList>
    </citation>
    <scope>NUCLEOTIDE SEQUENCE [LARGE SCALE GENOMIC DNA]</scope>
    <source>
        <strain evidence="2 3">DSM 1289</strain>
    </source>
</reference>
<feature type="domain" description="VOC" evidence="1">
    <location>
        <begin position="2"/>
        <end position="120"/>
    </location>
</feature>
<keyword evidence="3" id="KW-1185">Reference proteome</keyword>
<dbReference type="RefSeq" id="WP_209455607.1">
    <property type="nucleotide sequence ID" value="NZ_BAAACS010000017.1"/>
</dbReference>
<dbReference type="GO" id="GO:0004462">
    <property type="term" value="F:lactoylglutathione lyase activity"/>
    <property type="evidence" value="ECO:0007669"/>
    <property type="project" value="UniProtKB-EC"/>
</dbReference>
<comment type="caution">
    <text evidence="2">The sequence shown here is derived from an EMBL/GenBank/DDBJ whole genome shotgun (WGS) entry which is preliminary data.</text>
</comment>
<accession>A0ABS4E7V6</accession>
<dbReference type="InterPro" id="IPR004360">
    <property type="entry name" value="Glyas_Fos-R_dOase_dom"/>
</dbReference>
<protein>
    <submittedName>
        <fullName evidence="2">Lactoylglutathione lyase</fullName>
        <ecNumber evidence="2">4.4.1.5</ecNumber>
    </submittedName>
</protein>
<dbReference type="CDD" id="cd06587">
    <property type="entry name" value="VOC"/>
    <property type="match status" value="1"/>
</dbReference>
<evidence type="ECO:0000313" key="3">
    <source>
        <dbReference type="Proteomes" id="UP000767291"/>
    </source>
</evidence>
<proteinExistence type="predicted"/>
<evidence type="ECO:0000313" key="2">
    <source>
        <dbReference type="EMBL" id="MBP1854021.1"/>
    </source>
</evidence>
<keyword evidence="2" id="KW-0456">Lyase</keyword>
<dbReference type="Pfam" id="PF00903">
    <property type="entry name" value="Glyoxalase"/>
    <property type="match status" value="1"/>
</dbReference>
<organism evidence="2 3">
    <name type="scientific">Metaclostridioides mangenotii</name>
    <dbReference type="NCBI Taxonomy" id="1540"/>
    <lineage>
        <taxon>Bacteria</taxon>
        <taxon>Bacillati</taxon>
        <taxon>Bacillota</taxon>
        <taxon>Clostridia</taxon>
        <taxon>Peptostreptococcales</taxon>
        <taxon>Peptostreptococcaceae</taxon>
        <taxon>Metaclostridioides</taxon>
    </lineage>
</organism>
<dbReference type="InterPro" id="IPR029068">
    <property type="entry name" value="Glyas_Bleomycin-R_OHBP_Dase"/>
</dbReference>
<dbReference type="InterPro" id="IPR037523">
    <property type="entry name" value="VOC_core"/>
</dbReference>
<dbReference type="Gene3D" id="3.10.180.10">
    <property type="entry name" value="2,3-Dihydroxybiphenyl 1,2-Dioxygenase, domain 1"/>
    <property type="match status" value="1"/>
</dbReference>
<dbReference type="EC" id="4.4.1.5" evidence="2"/>
<dbReference type="EMBL" id="JAGGJX010000001">
    <property type="protein sequence ID" value="MBP1854021.1"/>
    <property type="molecule type" value="Genomic_DNA"/>
</dbReference>
<gene>
    <name evidence="2" type="ORF">J2Z43_000411</name>
</gene>
<dbReference type="PROSITE" id="PS51819">
    <property type="entry name" value="VOC"/>
    <property type="match status" value="1"/>
</dbReference>